<keyword evidence="3" id="KW-1185">Reference proteome</keyword>
<accession>A0A381FEK3</accession>
<dbReference type="EMBL" id="UFVS01000001">
    <property type="protein sequence ID" value="SUX44979.1"/>
    <property type="molecule type" value="Genomic_DNA"/>
</dbReference>
<evidence type="ECO:0000313" key="3">
    <source>
        <dbReference type="Proteomes" id="UP000185725"/>
    </source>
</evidence>
<dbReference type="EMBL" id="FTMF01000003">
    <property type="protein sequence ID" value="SIQ15803.1"/>
    <property type="molecule type" value="Genomic_DNA"/>
</dbReference>
<organism evidence="2 4">
    <name type="scientific">Chryseobacterium indoltheticum</name>
    <dbReference type="NCBI Taxonomy" id="254"/>
    <lineage>
        <taxon>Bacteria</taxon>
        <taxon>Pseudomonadati</taxon>
        <taxon>Bacteroidota</taxon>
        <taxon>Flavobacteriia</taxon>
        <taxon>Flavobacteriales</taxon>
        <taxon>Weeksellaceae</taxon>
        <taxon>Chryseobacterium group</taxon>
        <taxon>Chryseobacterium</taxon>
    </lineage>
</organism>
<reference evidence="1 3" key="1">
    <citation type="submission" date="2017-01" db="EMBL/GenBank/DDBJ databases">
        <authorList>
            <person name="Varghese N."/>
            <person name="Submissions S."/>
        </authorList>
    </citation>
    <scope>NUCLEOTIDE SEQUENCE [LARGE SCALE GENOMIC DNA]</scope>
    <source>
        <strain evidence="1 3">ATCC 27950</strain>
    </source>
</reference>
<reference evidence="2 4" key="2">
    <citation type="submission" date="2018-06" db="EMBL/GenBank/DDBJ databases">
        <authorList>
            <consortium name="Pathogen Informatics"/>
            <person name="Doyle S."/>
        </authorList>
    </citation>
    <scope>NUCLEOTIDE SEQUENCE [LARGE SCALE GENOMIC DNA]</scope>
    <source>
        <strain evidence="2 4">NCTC13560</strain>
    </source>
</reference>
<protein>
    <submittedName>
        <fullName evidence="2">Uncharacterized protein</fullName>
    </submittedName>
</protein>
<dbReference type="AlphaFoldDB" id="A0A381FEK3"/>
<evidence type="ECO:0000313" key="1">
    <source>
        <dbReference type="EMBL" id="SIQ15803.1"/>
    </source>
</evidence>
<evidence type="ECO:0000313" key="2">
    <source>
        <dbReference type="EMBL" id="SUX44979.1"/>
    </source>
</evidence>
<evidence type="ECO:0000313" key="4">
    <source>
        <dbReference type="Proteomes" id="UP000255231"/>
    </source>
</evidence>
<gene>
    <name evidence="2" type="ORF">NCTC13560_02827</name>
    <name evidence="1" type="ORF">SAMN05421682_1031</name>
</gene>
<dbReference type="Proteomes" id="UP000185725">
    <property type="component" value="Unassembled WGS sequence"/>
</dbReference>
<sequence>MFTAFFVLALVSKKIKIGHDLYGINLKTWGLGKKFRQPEQKKCFIPHAS</sequence>
<proteinExistence type="predicted"/>
<dbReference type="Proteomes" id="UP000255231">
    <property type="component" value="Unassembled WGS sequence"/>
</dbReference>
<name>A0A381FEK3_9FLAO</name>